<dbReference type="EMBL" id="AP024483">
    <property type="protein sequence ID" value="BCS83500.1"/>
    <property type="molecule type" value="Genomic_DNA"/>
</dbReference>
<keyword evidence="2" id="KW-1185">Reference proteome</keyword>
<proteinExistence type="predicted"/>
<name>A0ABM7NTJ5_9VIRU</name>
<dbReference type="RefSeq" id="YP_010842108.1">
    <property type="nucleotide sequence ID" value="NC_079139.1"/>
</dbReference>
<organism evidence="1 2">
    <name type="scientific">Cotonvirus japonicus</name>
    <dbReference type="NCBI Taxonomy" id="2811091"/>
    <lineage>
        <taxon>Viruses</taxon>
        <taxon>Varidnaviria</taxon>
        <taxon>Bamfordvirae</taxon>
        <taxon>Nucleocytoviricota</taxon>
        <taxon>Megaviricetes</taxon>
        <taxon>Imitervirales</taxon>
        <taxon>Mimiviridae</taxon>
        <taxon>Megamimivirinae</taxon>
        <taxon>Cotonvirus</taxon>
        <taxon>Cotonvirus japonicum</taxon>
    </lineage>
</organism>
<protein>
    <submittedName>
        <fullName evidence="1">Uncharacterized protein</fullName>
    </submittedName>
</protein>
<reference evidence="1 2" key="1">
    <citation type="submission" date="2021-02" db="EMBL/GenBank/DDBJ databases">
        <title>Cotonvirus japonicus, which uses Golgi apparatus of host cells for its virion factory, phylogenetically links tailed tupanvirus and icosahedral mimivirus.</title>
        <authorList>
            <person name="Takahashi H."/>
            <person name="Fukaya S."/>
            <person name="Song C."/>
            <person name="Murata K."/>
            <person name="Takemura M."/>
        </authorList>
    </citation>
    <scope>NUCLEOTIDE SEQUENCE [LARGE SCALE GENOMIC DNA]</scope>
</reference>
<evidence type="ECO:0000313" key="2">
    <source>
        <dbReference type="Proteomes" id="UP001321479"/>
    </source>
</evidence>
<sequence length="258" mass="30104">MNDLPKIDYNKFMIESHKRKWISCLSKNLSITNKIIGHDDIIIQNNENLIIQNNENGINVVDFVDFLLKANDVHGDKYNYDYTIYNKDTVNICINCKICGKLFYANAISHLKGNGECPICVPIVHKNKYTSSEIIEKIKLKHGDIYDFSLFVYRNIRTPVTLICLKCGTKIFEKPQNILRGHKCSSCYPHKNTYTLKKFIEKSKKIYGDKLFDYTKLIYKNRKCEIFLKCNVCHKDFYHNATHHLRGAGCPVCKKKYL</sequence>
<accession>A0ABM7NTJ5</accession>
<dbReference type="GeneID" id="80558705"/>
<dbReference type="Proteomes" id="UP001321479">
    <property type="component" value="Segment"/>
</dbReference>
<evidence type="ECO:0000313" key="1">
    <source>
        <dbReference type="EMBL" id="BCS83500.1"/>
    </source>
</evidence>